<gene>
    <name evidence="2" type="ORF">M441DRAFT_424288</name>
</gene>
<feature type="compositionally biased region" description="Basic residues" evidence="1">
    <location>
        <begin position="151"/>
        <end position="163"/>
    </location>
</feature>
<dbReference type="Proteomes" id="UP000240493">
    <property type="component" value="Unassembled WGS sequence"/>
</dbReference>
<proteinExistence type="predicted"/>
<organism evidence="2 3">
    <name type="scientific">Trichoderma asperellum (strain ATCC 204424 / CBS 433.97 / NBRC 101777)</name>
    <dbReference type="NCBI Taxonomy" id="1042311"/>
    <lineage>
        <taxon>Eukaryota</taxon>
        <taxon>Fungi</taxon>
        <taxon>Dikarya</taxon>
        <taxon>Ascomycota</taxon>
        <taxon>Pezizomycotina</taxon>
        <taxon>Sordariomycetes</taxon>
        <taxon>Hypocreomycetidae</taxon>
        <taxon>Hypocreales</taxon>
        <taxon>Hypocreaceae</taxon>
        <taxon>Trichoderma</taxon>
    </lineage>
</organism>
<feature type="compositionally biased region" description="Low complexity" evidence="1">
    <location>
        <begin position="164"/>
        <end position="173"/>
    </location>
</feature>
<keyword evidence="3" id="KW-1185">Reference proteome</keyword>
<name>A0A2T3Z591_TRIA4</name>
<evidence type="ECO:0000256" key="1">
    <source>
        <dbReference type="SAM" id="MobiDB-lite"/>
    </source>
</evidence>
<evidence type="ECO:0000313" key="2">
    <source>
        <dbReference type="EMBL" id="PTB39979.1"/>
    </source>
</evidence>
<protein>
    <submittedName>
        <fullName evidence="2">Uncharacterized protein</fullName>
    </submittedName>
</protein>
<sequence length="173" mass="19520">MLCGRFQGIQYSTILHTNSLVAHRHVQAVSLQQHQPPPTGYYPSILPICTSSGAQKLQPSTLLPEVQEHPLFNPQVPAWYLKPLQWPPHNVRIGSVPTTAKRILLLYCIASPTKNNDSHSQPHCISKAQIPHHSRNGYIVAKKEEEEKPPSRRKKKLMNKIKNKLLPLGHTTT</sequence>
<reference evidence="2 3" key="1">
    <citation type="submission" date="2016-07" db="EMBL/GenBank/DDBJ databases">
        <title>Multiple horizontal gene transfer events from other fungi enriched the ability of initially mycotrophic Trichoderma (Ascomycota) to feed on dead plant biomass.</title>
        <authorList>
            <consortium name="DOE Joint Genome Institute"/>
            <person name="Aerts A."/>
            <person name="Atanasova L."/>
            <person name="Chenthamara K."/>
            <person name="Zhang J."/>
            <person name="Grujic M."/>
            <person name="Henrissat B."/>
            <person name="Kuo A."/>
            <person name="Salamov A."/>
            <person name="Lipzen A."/>
            <person name="Labutti K."/>
            <person name="Barry K."/>
            <person name="Miao Y."/>
            <person name="Rahimi M.J."/>
            <person name="Shen Q."/>
            <person name="Grigoriev I.V."/>
            <person name="Kubicek C.P."/>
            <person name="Druzhinina I.S."/>
        </authorList>
    </citation>
    <scope>NUCLEOTIDE SEQUENCE [LARGE SCALE GENOMIC DNA]</scope>
    <source>
        <strain evidence="2 3">CBS 433.97</strain>
    </source>
</reference>
<feature type="region of interest" description="Disordered" evidence="1">
    <location>
        <begin position="143"/>
        <end position="173"/>
    </location>
</feature>
<evidence type="ECO:0000313" key="3">
    <source>
        <dbReference type="Proteomes" id="UP000240493"/>
    </source>
</evidence>
<accession>A0A2T3Z591</accession>
<dbReference type="EMBL" id="KZ679263">
    <property type="protein sequence ID" value="PTB39979.1"/>
    <property type="molecule type" value="Genomic_DNA"/>
</dbReference>
<dbReference type="AlphaFoldDB" id="A0A2T3Z591"/>